<feature type="domain" description="DUF4124" evidence="3">
    <location>
        <begin position="25"/>
        <end position="79"/>
    </location>
</feature>
<protein>
    <submittedName>
        <fullName evidence="4">DUF4124 domain-containing protein</fullName>
    </submittedName>
</protein>
<feature type="compositionally biased region" description="Basic and acidic residues" evidence="1">
    <location>
        <begin position="91"/>
        <end position="115"/>
    </location>
</feature>
<comment type="caution">
    <text evidence="4">The sequence shown here is derived from an EMBL/GenBank/DDBJ whole genome shotgun (WGS) entry which is preliminary data.</text>
</comment>
<evidence type="ECO:0000256" key="1">
    <source>
        <dbReference type="SAM" id="MobiDB-lite"/>
    </source>
</evidence>
<evidence type="ECO:0000313" key="4">
    <source>
        <dbReference type="EMBL" id="RGE46171.1"/>
    </source>
</evidence>
<dbReference type="Proteomes" id="UP000261948">
    <property type="component" value="Unassembled WGS sequence"/>
</dbReference>
<organism evidence="4 5">
    <name type="scientific">Comamonas testosteroni</name>
    <name type="common">Pseudomonas testosteroni</name>
    <dbReference type="NCBI Taxonomy" id="285"/>
    <lineage>
        <taxon>Bacteria</taxon>
        <taxon>Pseudomonadati</taxon>
        <taxon>Pseudomonadota</taxon>
        <taxon>Betaproteobacteria</taxon>
        <taxon>Burkholderiales</taxon>
        <taxon>Comamonadaceae</taxon>
        <taxon>Comamonas</taxon>
    </lineage>
</organism>
<dbReference type="OrthoDB" id="8796902at2"/>
<evidence type="ECO:0000259" key="3">
    <source>
        <dbReference type="Pfam" id="PF13511"/>
    </source>
</evidence>
<reference evidence="4 5" key="1">
    <citation type="submission" date="2018-08" db="EMBL/GenBank/DDBJ databases">
        <title>Comamonas testosteroni strain SWCO2.</title>
        <authorList>
            <person name="Jiang N."/>
            <person name="Zhang X.Z."/>
        </authorList>
    </citation>
    <scope>NUCLEOTIDE SEQUENCE [LARGE SCALE GENOMIC DNA]</scope>
    <source>
        <strain evidence="4 5">SWCO2</strain>
    </source>
</reference>
<sequence length="229" mass="25289">MTENFNQPVMVKLRRGLPVLLGLILLGLQGTAQAQIMRCTDAKTGEVTYTNGRCISGEAATQVKPAQSAEEIAQERAAAAKARELSQAQMSRDEAQRRKREEAERKEREAAEKAQARAGSNLENSPACRQARERYNTILAEPNPDISTWGERSQAAQAQMEMSCLGATAYQQLQQSRALQPNAINRPQWGYGQTRPPVVVHPLPQPPAKIVNCNVFRCYDNRGGVHPIP</sequence>
<feature type="signal peptide" evidence="2">
    <location>
        <begin position="1"/>
        <end position="34"/>
    </location>
</feature>
<feature type="chain" id="PRO_5016729167" evidence="2">
    <location>
        <begin position="35"/>
        <end position="229"/>
    </location>
</feature>
<evidence type="ECO:0000256" key="2">
    <source>
        <dbReference type="SAM" id="SignalP"/>
    </source>
</evidence>
<gene>
    <name evidence="4" type="ORF">DZC30_05250</name>
</gene>
<dbReference type="EMBL" id="QURR01000004">
    <property type="protein sequence ID" value="RGE46171.1"/>
    <property type="molecule type" value="Genomic_DNA"/>
</dbReference>
<dbReference type="Pfam" id="PF13511">
    <property type="entry name" value="DUF4124"/>
    <property type="match status" value="1"/>
</dbReference>
<proteinExistence type="predicted"/>
<name>A0A373FPS8_COMTE</name>
<dbReference type="InterPro" id="IPR025392">
    <property type="entry name" value="DUF4124"/>
</dbReference>
<feature type="region of interest" description="Disordered" evidence="1">
    <location>
        <begin position="76"/>
        <end position="128"/>
    </location>
</feature>
<feature type="compositionally biased region" description="Low complexity" evidence="1">
    <location>
        <begin position="76"/>
        <end position="89"/>
    </location>
</feature>
<accession>A0A373FPS8</accession>
<keyword evidence="5" id="KW-1185">Reference proteome</keyword>
<keyword evidence="2" id="KW-0732">Signal</keyword>
<dbReference type="AlphaFoldDB" id="A0A373FPS8"/>
<evidence type="ECO:0000313" key="5">
    <source>
        <dbReference type="Proteomes" id="UP000261948"/>
    </source>
</evidence>